<keyword evidence="1" id="KW-1133">Transmembrane helix</keyword>
<feature type="transmembrane region" description="Helical" evidence="1">
    <location>
        <begin position="12"/>
        <end position="33"/>
    </location>
</feature>
<dbReference type="Pfam" id="PF07963">
    <property type="entry name" value="N_methyl"/>
    <property type="match status" value="1"/>
</dbReference>
<dbReference type="NCBIfam" id="TIGR02532">
    <property type="entry name" value="IV_pilin_GFxxxE"/>
    <property type="match status" value="1"/>
</dbReference>
<name>A0A418VUI1_9PROT</name>
<dbReference type="AlphaFoldDB" id="A0A418VUI1"/>
<sequence>MARPEANGGFSLVELLVVLVLLGLIGVLTAGSLRFGQRVWEGVAANSEQAQAARQTLEQVRAVIAGAVPVWLDPKGIRGGFDGEADHLSLRGQGPDGLASYQLAIGSDGMSRNTLTIKSVSLLGPGGVETRASAGEIRAVAFAYRADEIKPGQWLSRWKPEWPLPDLVRLRFAGETPDLIIRVAITHRSPCAVIPSPSGCPQEHGPNQ</sequence>
<dbReference type="InterPro" id="IPR012902">
    <property type="entry name" value="N_methyl_site"/>
</dbReference>
<keyword evidence="1" id="KW-0472">Membrane</keyword>
<dbReference type="EMBL" id="QYUK01000016">
    <property type="protein sequence ID" value="RJF80805.1"/>
    <property type="molecule type" value="Genomic_DNA"/>
</dbReference>
<reference evidence="2 3" key="1">
    <citation type="submission" date="2018-09" db="EMBL/GenBank/DDBJ databases">
        <authorList>
            <person name="Zhu H."/>
        </authorList>
    </citation>
    <scope>NUCLEOTIDE SEQUENCE [LARGE SCALE GENOMIC DNA]</scope>
    <source>
        <strain evidence="2 3">K1W22B-8</strain>
    </source>
</reference>
<gene>
    <name evidence="2" type="ORF">D3874_27375</name>
</gene>
<keyword evidence="1" id="KW-0812">Transmembrane</keyword>
<keyword evidence="3" id="KW-1185">Reference proteome</keyword>
<dbReference type="RefSeq" id="WP_119782855.1">
    <property type="nucleotide sequence ID" value="NZ_QYUK01000016.1"/>
</dbReference>
<evidence type="ECO:0000256" key="1">
    <source>
        <dbReference type="SAM" id="Phobius"/>
    </source>
</evidence>
<organism evidence="2 3">
    <name type="scientific">Oleomonas cavernae</name>
    <dbReference type="NCBI Taxonomy" id="2320859"/>
    <lineage>
        <taxon>Bacteria</taxon>
        <taxon>Pseudomonadati</taxon>
        <taxon>Pseudomonadota</taxon>
        <taxon>Alphaproteobacteria</taxon>
        <taxon>Acetobacterales</taxon>
        <taxon>Acetobacteraceae</taxon>
        <taxon>Oleomonas</taxon>
    </lineage>
</organism>
<evidence type="ECO:0000313" key="3">
    <source>
        <dbReference type="Proteomes" id="UP000284605"/>
    </source>
</evidence>
<dbReference type="Proteomes" id="UP000284605">
    <property type="component" value="Unassembled WGS sequence"/>
</dbReference>
<comment type="caution">
    <text evidence="2">The sequence shown here is derived from an EMBL/GenBank/DDBJ whole genome shotgun (WGS) entry which is preliminary data.</text>
</comment>
<accession>A0A418VUI1</accession>
<protein>
    <submittedName>
        <fullName evidence="2">Prepilin-type N-terminal cleavage/methylation domain-containing protein</fullName>
    </submittedName>
</protein>
<evidence type="ECO:0000313" key="2">
    <source>
        <dbReference type="EMBL" id="RJF80805.1"/>
    </source>
</evidence>
<proteinExistence type="predicted"/>
<dbReference type="PROSITE" id="PS00409">
    <property type="entry name" value="PROKAR_NTER_METHYL"/>
    <property type="match status" value="1"/>
</dbReference>